<dbReference type="InterPro" id="IPR011545">
    <property type="entry name" value="DEAD/DEAH_box_helicase_dom"/>
</dbReference>
<keyword evidence="4 5" id="KW-0067">ATP-binding</keyword>
<dbReference type="SMART" id="SM00490">
    <property type="entry name" value="HELICc"/>
    <property type="match status" value="1"/>
</dbReference>
<proteinExistence type="inferred from homology"/>
<dbReference type="PROSITE" id="PS00039">
    <property type="entry name" value="DEAD_ATP_HELICASE"/>
    <property type="match status" value="1"/>
</dbReference>
<reference evidence="8 9" key="1">
    <citation type="journal article" date="2013" name="Nature">
        <title>The genomes of four tapeworm species reveal adaptations to parasitism.</title>
        <authorList>
            <person name="Tsai I.J."/>
            <person name="Zarowiecki M."/>
            <person name="Holroyd N."/>
            <person name="Garciarrubio A."/>
            <person name="Sanchez-Flores A."/>
            <person name="Brooks K.L."/>
            <person name="Tracey A."/>
            <person name="Bobes R.J."/>
            <person name="Fragoso G."/>
            <person name="Sciutto E."/>
            <person name="Aslett M."/>
            <person name="Beasley H."/>
            <person name="Bennett H.M."/>
            <person name="Cai J."/>
            <person name="Camicia F."/>
            <person name="Clark R."/>
            <person name="Cucher M."/>
            <person name="De Silva N."/>
            <person name="Day T.A."/>
            <person name="Deplazes P."/>
            <person name="Estrada K."/>
            <person name="Fernandez C."/>
            <person name="Holland P.W."/>
            <person name="Hou J."/>
            <person name="Hu S."/>
            <person name="Huckvale T."/>
            <person name="Hung S.S."/>
            <person name="Kamenetzky L."/>
            <person name="Keane J.A."/>
            <person name="Kiss F."/>
            <person name="Koziol U."/>
            <person name="Lambert O."/>
            <person name="Liu K."/>
            <person name="Luo X."/>
            <person name="Luo Y."/>
            <person name="Macchiaroli N."/>
            <person name="Nichol S."/>
            <person name="Paps J."/>
            <person name="Parkinson J."/>
            <person name="Pouchkina-Stantcheva N."/>
            <person name="Riddiford N."/>
            <person name="Rosenzvit M."/>
            <person name="Salinas G."/>
            <person name="Wasmuth J.D."/>
            <person name="Zamanian M."/>
            <person name="Zheng Y."/>
            <person name="Cai X."/>
            <person name="Soberon X."/>
            <person name="Olson P.D."/>
            <person name="Laclette J.P."/>
            <person name="Brehm K."/>
            <person name="Berriman M."/>
            <person name="Garciarrubio A."/>
            <person name="Bobes R.J."/>
            <person name="Fragoso G."/>
            <person name="Sanchez-Flores A."/>
            <person name="Estrada K."/>
            <person name="Cevallos M.A."/>
            <person name="Morett E."/>
            <person name="Gonzalez V."/>
            <person name="Portillo T."/>
            <person name="Ochoa-Leyva A."/>
            <person name="Jose M.V."/>
            <person name="Sciutto E."/>
            <person name="Landa A."/>
            <person name="Jimenez L."/>
            <person name="Valdes V."/>
            <person name="Carrero J.C."/>
            <person name="Larralde C."/>
            <person name="Morales-Montor J."/>
            <person name="Limon-Lason J."/>
            <person name="Soberon X."/>
            <person name="Laclette J.P."/>
        </authorList>
    </citation>
    <scope>NUCLEOTIDE SEQUENCE [LARGE SCALE GENOMIC DNA]</scope>
</reference>
<evidence type="ECO:0000256" key="3">
    <source>
        <dbReference type="ARBA" id="ARBA00022806"/>
    </source>
</evidence>
<feature type="domain" description="Helicase ATP-binding" evidence="6">
    <location>
        <begin position="27"/>
        <end position="281"/>
    </location>
</feature>
<evidence type="ECO:0000256" key="1">
    <source>
        <dbReference type="ARBA" id="ARBA00022741"/>
    </source>
</evidence>
<dbReference type="InterPro" id="IPR001650">
    <property type="entry name" value="Helicase_C-like"/>
</dbReference>
<accession>A0A068WHZ8</accession>
<evidence type="ECO:0000256" key="2">
    <source>
        <dbReference type="ARBA" id="ARBA00022801"/>
    </source>
</evidence>
<keyword evidence="1 5" id="KW-0547">Nucleotide-binding</keyword>
<dbReference type="InterPro" id="IPR000629">
    <property type="entry name" value="RNA-helicase_DEAD-box_CS"/>
</dbReference>
<protein>
    <submittedName>
        <fullName evidence="8 10">ATP dependent RNA helicase DDX47</fullName>
    </submittedName>
</protein>
<dbReference type="PANTHER" id="PTHR47959:SF24">
    <property type="entry name" value="ATP-DEPENDENT RNA HELICASE"/>
    <property type="match status" value="1"/>
</dbReference>
<dbReference type="CDD" id="cd18787">
    <property type="entry name" value="SF2_C_DEAD"/>
    <property type="match status" value="1"/>
</dbReference>
<dbReference type="SUPFAM" id="SSF52540">
    <property type="entry name" value="P-loop containing nucleoside triphosphate hydrolases"/>
    <property type="match status" value="1"/>
</dbReference>
<dbReference type="Proteomes" id="UP000492820">
    <property type="component" value="Unassembled WGS sequence"/>
</dbReference>
<dbReference type="OrthoDB" id="10261904at2759"/>
<dbReference type="Gene3D" id="3.40.50.300">
    <property type="entry name" value="P-loop containing nucleotide triphosphate hydrolases"/>
    <property type="match status" value="2"/>
</dbReference>
<evidence type="ECO:0000256" key="4">
    <source>
        <dbReference type="ARBA" id="ARBA00022840"/>
    </source>
</evidence>
<dbReference type="InterPro" id="IPR027417">
    <property type="entry name" value="P-loop_NTPase"/>
</dbReference>
<dbReference type="Pfam" id="PF00270">
    <property type="entry name" value="DEAD"/>
    <property type="match status" value="1"/>
</dbReference>
<dbReference type="EMBL" id="LK028579">
    <property type="protein sequence ID" value="CDS19727.1"/>
    <property type="molecule type" value="Genomic_DNA"/>
</dbReference>
<dbReference type="PANTHER" id="PTHR47959">
    <property type="entry name" value="ATP-DEPENDENT RNA HELICASE RHLE-RELATED"/>
    <property type="match status" value="1"/>
</dbReference>
<evidence type="ECO:0000313" key="8">
    <source>
        <dbReference type="EMBL" id="CDS19727.1"/>
    </source>
</evidence>
<dbReference type="GO" id="GO:0003724">
    <property type="term" value="F:RNA helicase activity"/>
    <property type="evidence" value="ECO:0007669"/>
    <property type="project" value="TreeGrafter"/>
</dbReference>
<evidence type="ECO:0000313" key="10">
    <source>
        <dbReference type="WBParaSite" id="EgrG_000505900"/>
    </source>
</evidence>
<dbReference type="PROSITE" id="PS51194">
    <property type="entry name" value="HELICASE_CTER"/>
    <property type="match status" value="1"/>
</dbReference>
<keyword evidence="3 5" id="KW-0347">Helicase</keyword>
<evidence type="ECO:0000259" key="7">
    <source>
        <dbReference type="PROSITE" id="PS51194"/>
    </source>
</evidence>
<dbReference type="GO" id="GO:0016787">
    <property type="term" value="F:hydrolase activity"/>
    <property type="evidence" value="ECO:0007669"/>
    <property type="project" value="UniProtKB-KW"/>
</dbReference>
<comment type="similarity">
    <text evidence="5">Belongs to the DEAD box helicase family.</text>
</comment>
<dbReference type="WBParaSite" id="EgrG_000505900">
    <property type="protein sequence ID" value="EgrG_000505900"/>
    <property type="gene ID" value="EgrG_000505900"/>
</dbReference>
<dbReference type="GO" id="GO:0005829">
    <property type="term" value="C:cytosol"/>
    <property type="evidence" value="ECO:0007669"/>
    <property type="project" value="TreeGrafter"/>
</dbReference>
<dbReference type="GO" id="GO:0005524">
    <property type="term" value="F:ATP binding"/>
    <property type="evidence" value="ECO:0007669"/>
    <property type="project" value="UniProtKB-KW"/>
</dbReference>
<sequence length="551" mass="60137">MSLENASSFKDLRLRWKSPTEIQAASIPHALEGRNLIALAETGSGKTGAYILPILQELMVSPKHYFALILAPTRELAAQVQAQCVALGQSIGLNTVLLVGGTPITDQANLMIMKPPHILIATPGRFVDHLKRTKGFDEVKFKNLRFLVIDEADRMLGSDFESVIEKVLIVGKLQRASLRDPVRISTRKSKFQTVESLRQYVLLVPQAELESYLVYLVRTAFSPLPSPIDGLEAIKLSPDEIDVANAESRSESMGSAIIFTRTRETSNKLSLLLRQFLTTPVITLNGDMPQAQRLGALGKFKRLPTSCLVATDVAARGLDIPQVGLVINYDVPLDAKTYMHRVGRTARAGRQGAALTLLTQFSVVFYLKEIENHLLIASNAAQQGQQDPESAKVPSLLEPGSAADAALEVAVAQIHEEVQASFALAGKTVESLRRKPSKREAFVSVDDMKAPSTAEISVPAGSRHQRTGWASEASAEKKAQIAEVLAATTIPEGDVGNNSLSISRGRIKSLKMRKGLKRKMSRDAPNAEVSLKTVPMKNKKVNKLFSRKKGR</sequence>
<keyword evidence="2 5" id="KW-0378">Hydrolase</keyword>
<dbReference type="InterPro" id="IPR014001">
    <property type="entry name" value="Helicase_ATP-bd"/>
</dbReference>
<reference evidence="10" key="3">
    <citation type="submission" date="2020-10" db="UniProtKB">
        <authorList>
            <consortium name="WormBaseParasite"/>
        </authorList>
    </citation>
    <scope>IDENTIFICATION</scope>
</reference>
<dbReference type="AlphaFoldDB" id="A0A068WHZ8"/>
<dbReference type="SMART" id="SM00487">
    <property type="entry name" value="DEXDc"/>
    <property type="match status" value="1"/>
</dbReference>
<evidence type="ECO:0000259" key="6">
    <source>
        <dbReference type="PROSITE" id="PS51192"/>
    </source>
</evidence>
<organism evidence="8">
    <name type="scientific">Echinococcus granulosus</name>
    <name type="common">Hydatid tapeworm</name>
    <dbReference type="NCBI Taxonomy" id="6210"/>
    <lineage>
        <taxon>Eukaryota</taxon>
        <taxon>Metazoa</taxon>
        <taxon>Spiralia</taxon>
        <taxon>Lophotrochozoa</taxon>
        <taxon>Platyhelminthes</taxon>
        <taxon>Cestoda</taxon>
        <taxon>Eucestoda</taxon>
        <taxon>Cyclophyllidea</taxon>
        <taxon>Taeniidae</taxon>
        <taxon>Echinococcus</taxon>
        <taxon>Echinococcus granulosus group</taxon>
    </lineage>
</organism>
<evidence type="ECO:0000313" key="9">
    <source>
        <dbReference type="Proteomes" id="UP000492820"/>
    </source>
</evidence>
<evidence type="ECO:0000256" key="5">
    <source>
        <dbReference type="RuleBase" id="RU000492"/>
    </source>
</evidence>
<gene>
    <name evidence="8" type="ORF">EgrG_000505900</name>
</gene>
<name>A0A068WHZ8_ECHGR</name>
<feature type="domain" description="Helicase C-terminal" evidence="7">
    <location>
        <begin position="240"/>
        <end position="389"/>
    </location>
</feature>
<dbReference type="Pfam" id="PF00271">
    <property type="entry name" value="Helicase_C"/>
    <property type="match status" value="1"/>
</dbReference>
<reference evidence="8" key="2">
    <citation type="submission" date="2014-06" db="EMBL/GenBank/DDBJ databases">
        <authorList>
            <person name="Aslett M."/>
        </authorList>
    </citation>
    <scope>NUCLEOTIDE SEQUENCE</scope>
</reference>
<dbReference type="PROSITE" id="PS51192">
    <property type="entry name" value="HELICASE_ATP_BIND_1"/>
    <property type="match status" value="1"/>
</dbReference>
<dbReference type="GO" id="GO:0003676">
    <property type="term" value="F:nucleic acid binding"/>
    <property type="evidence" value="ECO:0007669"/>
    <property type="project" value="InterPro"/>
</dbReference>
<dbReference type="InterPro" id="IPR050079">
    <property type="entry name" value="DEAD_box_RNA_helicase"/>
</dbReference>